<reference evidence="2 3" key="1">
    <citation type="journal article" date="2023" name="Insect Mol. Biol.">
        <title>Genome sequencing provides insights into the evolution of gene families encoding plant cell wall-degrading enzymes in longhorned beetles.</title>
        <authorList>
            <person name="Shin N.R."/>
            <person name="Okamura Y."/>
            <person name="Kirsch R."/>
            <person name="Pauchet Y."/>
        </authorList>
    </citation>
    <scope>NUCLEOTIDE SEQUENCE [LARGE SCALE GENOMIC DNA]</scope>
    <source>
        <strain evidence="2">EAD_L_NR</strain>
    </source>
</reference>
<gene>
    <name evidence="2" type="ORF">NQ315_010792</name>
</gene>
<protein>
    <submittedName>
        <fullName evidence="2">Uncharacterized protein</fullName>
    </submittedName>
</protein>
<name>A0AAV8VV23_9CUCU</name>
<sequence length="151" mass="17345">MEDTIIGTNTKPHITSHFLAHSPIHTLLLLFLIKSRLKKIDDGDTYNSLDVNHQINCEQEALDHFPENLKKNFKNVSFRMCLGHKKVTKCIAFLACLVELGILWETHKDRETEISRSGRQTPSEQQQNGKHQTVVAAARRVYRHPVMPFTS</sequence>
<proteinExistence type="predicted"/>
<evidence type="ECO:0000313" key="2">
    <source>
        <dbReference type="EMBL" id="KAJ8917879.1"/>
    </source>
</evidence>
<evidence type="ECO:0000313" key="3">
    <source>
        <dbReference type="Proteomes" id="UP001159042"/>
    </source>
</evidence>
<evidence type="ECO:0000256" key="1">
    <source>
        <dbReference type="SAM" id="MobiDB-lite"/>
    </source>
</evidence>
<feature type="compositionally biased region" description="Polar residues" evidence="1">
    <location>
        <begin position="117"/>
        <end position="131"/>
    </location>
</feature>
<dbReference type="AlphaFoldDB" id="A0AAV8VV23"/>
<dbReference type="EMBL" id="JANEYG010000030">
    <property type="protein sequence ID" value="KAJ8917879.1"/>
    <property type="molecule type" value="Genomic_DNA"/>
</dbReference>
<feature type="region of interest" description="Disordered" evidence="1">
    <location>
        <begin position="113"/>
        <end position="134"/>
    </location>
</feature>
<comment type="caution">
    <text evidence="2">The sequence shown here is derived from an EMBL/GenBank/DDBJ whole genome shotgun (WGS) entry which is preliminary data.</text>
</comment>
<dbReference type="Proteomes" id="UP001159042">
    <property type="component" value="Unassembled WGS sequence"/>
</dbReference>
<organism evidence="2 3">
    <name type="scientific">Exocentrus adspersus</name>
    <dbReference type="NCBI Taxonomy" id="1586481"/>
    <lineage>
        <taxon>Eukaryota</taxon>
        <taxon>Metazoa</taxon>
        <taxon>Ecdysozoa</taxon>
        <taxon>Arthropoda</taxon>
        <taxon>Hexapoda</taxon>
        <taxon>Insecta</taxon>
        <taxon>Pterygota</taxon>
        <taxon>Neoptera</taxon>
        <taxon>Endopterygota</taxon>
        <taxon>Coleoptera</taxon>
        <taxon>Polyphaga</taxon>
        <taxon>Cucujiformia</taxon>
        <taxon>Chrysomeloidea</taxon>
        <taxon>Cerambycidae</taxon>
        <taxon>Lamiinae</taxon>
        <taxon>Acanthocinini</taxon>
        <taxon>Exocentrus</taxon>
    </lineage>
</organism>
<accession>A0AAV8VV23</accession>
<keyword evidence="3" id="KW-1185">Reference proteome</keyword>